<dbReference type="Proteomes" id="UP000322553">
    <property type="component" value="Chromosome"/>
</dbReference>
<sequence length="585" mass="64797">MLRLGDRKLADIRLGDQPVLIYQGSQLVWGPTGLMLFADGHQGGLLDFDKQNRMQLKRNGTGGNPATGDPVGWVKDRTLNGFTATAASDSERPAFNRLDSNRGYVIFDGSDDYLNVGDTGDMAFDHPCFVIALETSSDLNENKPYNWPLFQDRNAGSSAAYSIYETRPDNGEIYNTIDVNNGSSEVKWSNWMVTDWRESPDHGNVPSPRYGHHTASDGRYLYIHGGRNDDLNWFQTASALSDFYRFDPVFEDYETLPTENGPPPTSGGTMVYYEGALYLIGGTDARQSGAVDAYQTAWKFVINERQWYQMADPPFSLYWSTGCVVGDSLYVLGGYNSSAGHTATAYRLDFEDGSWHQISDIPYSANNPCSAVSEDHIYLCGGYNGSYLPYMYEGVVSNGDITWTQLPDAPAGFTTAGVACDPDLGDIYVFGGKQSGGLTSSLWIFYRDDESWEDRSDAPIEAVRFNTADMVKDRVVIFGGYNGSSGSQQCHQFQTNLNRIGVLPKRRVLTVDTVRGVARQTGALNRTLNTDAVDNDAQKPLTLASRQDGYEPWRGKIFALAIGNSLDSRKLYEYARSLEEELGLL</sequence>
<evidence type="ECO:0000313" key="3">
    <source>
        <dbReference type="EMBL" id="QEL11304.1"/>
    </source>
</evidence>
<dbReference type="Gene3D" id="2.120.10.80">
    <property type="entry name" value="Kelch-type beta propeller"/>
    <property type="match status" value="2"/>
</dbReference>
<dbReference type="PANTHER" id="PTHR47435">
    <property type="entry name" value="KELCH REPEAT PROTEIN (AFU_ORTHOLOGUE AFUA_5G12780)"/>
    <property type="match status" value="1"/>
</dbReference>
<keyword evidence="1" id="KW-0677">Repeat</keyword>
<dbReference type="RefSeq" id="WP_149054496.1">
    <property type="nucleotide sequence ID" value="NZ_CP043420.1"/>
</dbReference>
<dbReference type="InterPro" id="IPR015915">
    <property type="entry name" value="Kelch-typ_b-propeller"/>
</dbReference>
<name>A0A5C0ZZL7_9GAMM</name>
<dbReference type="KEGG" id="kuy:FY550_09250"/>
<dbReference type="PANTHER" id="PTHR47435:SF4">
    <property type="entry name" value="KELCH REPEAT PROTEIN (AFU_ORTHOLOGUE AFUA_5G12780)"/>
    <property type="match status" value="1"/>
</dbReference>
<dbReference type="EMBL" id="CP043420">
    <property type="protein sequence ID" value="QEL11304.1"/>
    <property type="molecule type" value="Genomic_DNA"/>
</dbReference>
<reference evidence="3 4" key="1">
    <citation type="submission" date="2019-08" db="EMBL/GenBank/DDBJ databases">
        <title>Complete genome sequence of Kushneria sp. YCWA18, a halophilic phosphate-solubilizing bacterium isolated from Daqiao saltern in China.</title>
        <authorList>
            <person name="Du G.-X."/>
            <person name="Qu L.-Y."/>
        </authorList>
    </citation>
    <scope>NUCLEOTIDE SEQUENCE [LARGE SCALE GENOMIC DNA]</scope>
    <source>
        <strain evidence="3 4">YCWA18</strain>
    </source>
</reference>
<evidence type="ECO:0008006" key="5">
    <source>
        <dbReference type="Google" id="ProtNLM"/>
    </source>
</evidence>
<keyword evidence="2" id="KW-0408">Iron</keyword>
<dbReference type="AlphaFoldDB" id="A0A5C0ZZL7"/>
<dbReference type="InterPro" id="IPR006652">
    <property type="entry name" value="Kelch_1"/>
</dbReference>
<organism evidence="3 4">
    <name type="scientific">Kushneria phosphatilytica</name>
    <dbReference type="NCBI Taxonomy" id="657387"/>
    <lineage>
        <taxon>Bacteria</taxon>
        <taxon>Pseudomonadati</taxon>
        <taxon>Pseudomonadota</taxon>
        <taxon>Gammaproteobacteria</taxon>
        <taxon>Oceanospirillales</taxon>
        <taxon>Halomonadaceae</taxon>
        <taxon>Kushneria</taxon>
    </lineage>
</organism>
<accession>A0A5C0ZZL7</accession>
<gene>
    <name evidence="3" type="ORF">FY550_09250</name>
</gene>
<dbReference type="SMART" id="SM00612">
    <property type="entry name" value="Kelch"/>
    <property type="match status" value="2"/>
</dbReference>
<evidence type="ECO:0000256" key="1">
    <source>
        <dbReference type="ARBA" id="ARBA00022737"/>
    </source>
</evidence>
<protein>
    <recommendedName>
        <fullName evidence="5">Galactose oxidase</fullName>
    </recommendedName>
</protein>
<evidence type="ECO:0000256" key="2">
    <source>
        <dbReference type="ARBA" id="ARBA00023004"/>
    </source>
</evidence>
<proteinExistence type="predicted"/>
<dbReference type="SUPFAM" id="SSF117281">
    <property type="entry name" value="Kelch motif"/>
    <property type="match status" value="2"/>
</dbReference>
<evidence type="ECO:0000313" key="4">
    <source>
        <dbReference type="Proteomes" id="UP000322553"/>
    </source>
</evidence>
<keyword evidence="4" id="KW-1185">Reference proteome</keyword>
<dbReference type="Pfam" id="PF24681">
    <property type="entry name" value="Kelch_KLHDC2_KLHL20_DRC7"/>
    <property type="match status" value="1"/>
</dbReference>